<dbReference type="EMBL" id="JAANYN010000001">
    <property type="protein sequence ID" value="NHE55214.1"/>
    <property type="molecule type" value="Genomic_DNA"/>
</dbReference>
<dbReference type="RefSeq" id="WP_166141947.1">
    <property type="nucleotide sequence ID" value="NZ_JAANYN010000001.1"/>
</dbReference>
<dbReference type="PANTHER" id="PTHR13947">
    <property type="entry name" value="GNAT FAMILY N-ACETYLTRANSFERASE"/>
    <property type="match status" value="1"/>
</dbReference>
<dbReference type="Proteomes" id="UP000649799">
    <property type="component" value="Unassembled WGS sequence"/>
</dbReference>
<comment type="caution">
    <text evidence="3">The sequence shown here is derived from an EMBL/GenBank/DDBJ whole genome shotgun (WGS) entry which is preliminary data.</text>
</comment>
<evidence type="ECO:0000259" key="2">
    <source>
        <dbReference type="PROSITE" id="PS51186"/>
    </source>
</evidence>
<dbReference type="PANTHER" id="PTHR13947:SF37">
    <property type="entry name" value="LD18367P"/>
    <property type="match status" value="1"/>
</dbReference>
<reference evidence="3 4" key="1">
    <citation type="submission" date="2020-03" db="EMBL/GenBank/DDBJ databases">
        <title>Cyclobacterium plantarum sp. nov., a marine bacterium isolated from a coastal-marine wetland.</title>
        <authorList>
            <person name="Sanchez-Porro C."/>
            <person name="Ventosa A."/>
            <person name="Amoozegar M."/>
        </authorList>
    </citation>
    <scope>NUCLEOTIDE SEQUENCE [LARGE SCALE GENOMIC DNA]</scope>
    <source>
        <strain evidence="3 4">GBPx2</strain>
    </source>
</reference>
<feature type="domain" description="N-acetyltransferase" evidence="2">
    <location>
        <begin position="12"/>
        <end position="172"/>
    </location>
</feature>
<protein>
    <submittedName>
        <fullName evidence="3">GNAT family N-acetyltransferase</fullName>
    </submittedName>
</protein>
<organism evidence="3 4">
    <name type="scientific">Cyclobacterium plantarum</name>
    <dbReference type="NCBI Taxonomy" id="2716263"/>
    <lineage>
        <taxon>Bacteria</taxon>
        <taxon>Pseudomonadati</taxon>
        <taxon>Bacteroidota</taxon>
        <taxon>Cytophagia</taxon>
        <taxon>Cytophagales</taxon>
        <taxon>Cyclobacteriaceae</taxon>
        <taxon>Cyclobacterium</taxon>
    </lineage>
</organism>
<evidence type="ECO:0000313" key="3">
    <source>
        <dbReference type="EMBL" id="NHE55214.1"/>
    </source>
</evidence>
<evidence type="ECO:0000256" key="1">
    <source>
        <dbReference type="ARBA" id="ARBA00022679"/>
    </source>
</evidence>
<dbReference type="Gene3D" id="3.40.630.30">
    <property type="match status" value="1"/>
</dbReference>
<dbReference type="SUPFAM" id="SSF55729">
    <property type="entry name" value="Acyl-CoA N-acyltransferases (Nat)"/>
    <property type="match status" value="1"/>
</dbReference>
<dbReference type="PROSITE" id="PS51186">
    <property type="entry name" value="GNAT"/>
    <property type="match status" value="1"/>
</dbReference>
<dbReference type="InterPro" id="IPR050769">
    <property type="entry name" value="NAT_camello-type"/>
</dbReference>
<name>A0ABX0H0A2_9BACT</name>
<gene>
    <name evidence="3" type="ORF">G9Q97_00110</name>
</gene>
<accession>A0ABX0H0A2</accession>
<sequence length="176" mass="20416">MLSLKNPSFPEIHINNHFEPGDIGAIIELHGRLYHANFGFGLGFEQYVAHTFAEFVCHFQEGKDQIWIAKANGHIKGCIALIDRGNKTAQLRYFITTADYRGRGLGKLLFDFFMQHIRAHLYQKVYLWTTENLKAAAHLYVQEGFYLAEQRESDTFGIPLIEQKYHWELPEPDNTK</sequence>
<dbReference type="CDD" id="cd04301">
    <property type="entry name" value="NAT_SF"/>
    <property type="match status" value="1"/>
</dbReference>
<dbReference type="Pfam" id="PF00583">
    <property type="entry name" value="Acetyltransf_1"/>
    <property type="match status" value="1"/>
</dbReference>
<dbReference type="InterPro" id="IPR016181">
    <property type="entry name" value="Acyl_CoA_acyltransferase"/>
</dbReference>
<proteinExistence type="predicted"/>
<evidence type="ECO:0000313" key="4">
    <source>
        <dbReference type="Proteomes" id="UP000649799"/>
    </source>
</evidence>
<keyword evidence="4" id="KW-1185">Reference proteome</keyword>
<dbReference type="InterPro" id="IPR000182">
    <property type="entry name" value="GNAT_dom"/>
</dbReference>
<keyword evidence="1" id="KW-0808">Transferase</keyword>